<name>A0A2R6RLH5_9APHY</name>
<dbReference type="EMBL" id="MLYV02000243">
    <property type="protein sequence ID" value="PSS30868.1"/>
    <property type="molecule type" value="Genomic_DNA"/>
</dbReference>
<reference evidence="2 3" key="1">
    <citation type="submission" date="2018-02" db="EMBL/GenBank/DDBJ databases">
        <title>Genome sequence of the basidiomycete white-rot fungus Phlebia centrifuga.</title>
        <authorList>
            <person name="Granchi Z."/>
            <person name="Peng M."/>
            <person name="de Vries R.P."/>
            <person name="Hilden K."/>
            <person name="Makela M.R."/>
            <person name="Grigoriev I."/>
            <person name="Riley R."/>
        </authorList>
    </citation>
    <scope>NUCLEOTIDE SEQUENCE [LARGE SCALE GENOMIC DNA]</scope>
    <source>
        <strain evidence="2 3">FBCC195</strain>
    </source>
</reference>
<evidence type="ECO:0000313" key="3">
    <source>
        <dbReference type="Proteomes" id="UP000186601"/>
    </source>
</evidence>
<protein>
    <submittedName>
        <fullName evidence="2">Uncharacterized protein</fullName>
    </submittedName>
</protein>
<evidence type="ECO:0000313" key="2">
    <source>
        <dbReference type="EMBL" id="PSS30868.1"/>
    </source>
</evidence>
<feature type="compositionally biased region" description="Polar residues" evidence="1">
    <location>
        <begin position="22"/>
        <end position="31"/>
    </location>
</feature>
<dbReference type="AlphaFoldDB" id="A0A2R6RLH5"/>
<feature type="region of interest" description="Disordered" evidence="1">
    <location>
        <begin position="1"/>
        <end position="32"/>
    </location>
</feature>
<evidence type="ECO:0000256" key="1">
    <source>
        <dbReference type="SAM" id="MobiDB-lite"/>
    </source>
</evidence>
<keyword evidence="3" id="KW-1185">Reference proteome</keyword>
<dbReference type="Proteomes" id="UP000186601">
    <property type="component" value="Unassembled WGS sequence"/>
</dbReference>
<accession>A0A2R6RLH5</accession>
<sequence length="195" mass="21722">MASYSRRSPTPEERSRPATQDRPPSSDSTTKAVHAFSLKSKIKPRLLKSDGTPMIQFGEDPLVKWAATFQTLFSMCLTIVAWRKPKTNSDRSLEQQATSVPPPINPYSWIPQWSRNISSPPGSPPAFPVPNTGSPSTEPPPEKLGLDGMLLMIITVCHLPLETCAPISIAGRDDVPRWIRLCQYELLWNPRLFGD</sequence>
<comment type="caution">
    <text evidence="2">The sequence shown here is derived from an EMBL/GenBank/DDBJ whole genome shotgun (WGS) entry which is preliminary data.</text>
</comment>
<gene>
    <name evidence="2" type="ORF">PHLCEN_2v2595</name>
</gene>
<organism evidence="2 3">
    <name type="scientific">Hermanssonia centrifuga</name>
    <dbReference type="NCBI Taxonomy" id="98765"/>
    <lineage>
        <taxon>Eukaryota</taxon>
        <taxon>Fungi</taxon>
        <taxon>Dikarya</taxon>
        <taxon>Basidiomycota</taxon>
        <taxon>Agaricomycotina</taxon>
        <taxon>Agaricomycetes</taxon>
        <taxon>Polyporales</taxon>
        <taxon>Meruliaceae</taxon>
        <taxon>Hermanssonia</taxon>
    </lineage>
</organism>
<feature type="region of interest" description="Disordered" evidence="1">
    <location>
        <begin position="120"/>
        <end position="141"/>
    </location>
</feature>
<proteinExistence type="predicted"/>